<evidence type="ECO:0000256" key="4">
    <source>
        <dbReference type="ARBA" id="ARBA00022832"/>
    </source>
</evidence>
<organism evidence="11 12">
    <name type="scientific">Thalassotalea insulae</name>
    <dbReference type="NCBI Taxonomy" id="2056778"/>
    <lineage>
        <taxon>Bacteria</taxon>
        <taxon>Pseudomonadati</taxon>
        <taxon>Pseudomonadota</taxon>
        <taxon>Gammaproteobacteria</taxon>
        <taxon>Alteromonadales</taxon>
        <taxon>Colwelliaceae</taxon>
        <taxon>Thalassotalea</taxon>
    </lineage>
</organism>
<dbReference type="InterPro" id="IPR020616">
    <property type="entry name" value="Thiolase_N"/>
</dbReference>
<evidence type="ECO:0000259" key="9">
    <source>
        <dbReference type="Pfam" id="PF00108"/>
    </source>
</evidence>
<dbReference type="CDD" id="cd00751">
    <property type="entry name" value="thiolase"/>
    <property type="match status" value="1"/>
</dbReference>
<evidence type="ECO:0000256" key="1">
    <source>
        <dbReference type="ARBA" id="ARBA00010982"/>
    </source>
</evidence>
<name>A0ABQ6GWZ1_9GAMM</name>
<evidence type="ECO:0000256" key="5">
    <source>
        <dbReference type="ARBA" id="ARBA00022963"/>
    </source>
</evidence>
<dbReference type="PROSITE" id="PS00099">
    <property type="entry name" value="THIOLASE_3"/>
    <property type="match status" value="1"/>
</dbReference>
<keyword evidence="2" id="KW-0963">Cytoplasm</keyword>
<dbReference type="RefSeq" id="WP_284245810.1">
    <property type="nucleotide sequence ID" value="NZ_BSST01000001.1"/>
</dbReference>
<evidence type="ECO:0000256" key="2">
    <source>
        <dbReference type="ARBA" id="ARBA00022490"/>
    </source>
</evidence>
<dbReference type="InterPro" id="IPR016039">
    <property type="entry name" value="Thiolase-like"/>
</dbReference>
<keyword evidence="4" id="KW-0276">Fatty acid metabolism</keyword>
<evidence type="ECO:0000313" key="12">
    <source>
        <dbReference type="Proteomes" id="UP001157186"/>
    </source>
</evidence>
<evidence type="ECO:0000256" key="3">
    <source>
        <dbReference type="ARBA" id="ARBA00022679"/>
    </source>
</evidence>
<keyword evidence="6" id="KW-0443">Lipid metabolism</keyword>
<comment type="similarity">
    <text evidence="1 8">Belongs to the thiolase-like superfamily. Thiolase family.</text>
</comment>
<evidence type="ECO:0000256" key="8">
    <source>
        <dbReference type="RuleBase" id="RU003557"/>
    </source>
</evidence>
<keyword evidence="12" id="KW-1185">Reference proteome</keyword>
<dbReference type="Proteomes" id="UP001157186">
    <property type="component" value="Unassembled WGS sequence"/>
</dbReference>
<keyword evidence="3 8" id="KW-0808">Transferase</keyword>
<dbReference type="InterPro" id="IPR020610">
    <property type="entry name" value="Thiolase_AS"/>
</dbReference>
<feature type="domain" description="Thiolase N-terminal" evidence="9">
    <location>
        <begin position="7"/>
        <end position="262"/>
    </location>
</feature>
<evidence type="ECO:0000259" key="10">
    <source>
        <dbReference type="Pfam" id="PF02803"/>
    </source>
</evidence>
<dbReference type="PANTHER" id="PTHR18919">
    <property type="entry name" value="ACETYL-COA C-ACYLTRANSFERASE"/>
    <property type="match status" value="1"/>
</dbReference>
<accession>A0ABQ6GWZ1</accession>
<dbReference type="Gene3D" id="3.40.47.10">
    <property type="match status" value="2"/>
</dbReference>
<dbReference type="InterPro" id="IPR020617">
    <property type="entry name" value="Thiolase_C"/>
</dbReference>
<sequence>MSTHDPIVIVSAKRTPMGGFMGALSAVTAPSLGATAIRAALDEAKLANDQVDEVIMGCVLPAGLKQAPARQAALEAELDLSTVCTTINKVCGSGMKAAMQAHDALVAGSIDVAVAGGMESMTNAPHLLPSGRSGIKMGAGQVLDHMMTDGLENAYDGVAMGCFAQGTADETGFTREQMDEYAIRSLSRANAAIESGAFTNEVAPVTVKSRRGDVVVDIDEQPGNARPDKIPSLRPAFKKDGTITAANSSSISDGAAALVMMKLSQAQNRGLTPLCKVVAHATHAQKPAEFTVAPVGAMKKVLDKANWTTADVDLFEINEAFAMVTMLGMKALELDADKVNVNGGACALGHPLGASGARIMVTLIHALKNKGLSKGIASLCIGGGEATAIALEMM</sequence>
<dbReference type="EMBL" id="BSST01000001">
    <property type="protein sequence ID" value="GLX79867.1"/>
    <property type="molecule type" value="Genomic_DNA"/>
</dbReference>
<dbReference type="PIRSF" id="PIRSF000429">
    <property type="entry name" value="Ac-CoA_Ac_transf"/>
    <property type="match status" value="1"/>
</dbReference>
<proteinExistence type="inferred from homology"/>
<dbReference type="SUPFAM" id="SSF53901">
    <property type="entry name" value="Thiolase-like"/>
    <property type="match status" value="2"/>
</dbReference>
<dbReference type="Pfam" id="PF00108">
    <property type="entry name" value="Thiolase_N"/>
    <property type="match status" value="1"/>
</dbReference>
<dbReference type="Pfam" id="PF02803">
    <property type="entry name" value="Thiolase_C"/>
    <property type="match status" value="1"/>
</dbReference>
<evidence type="ECO:0000256" key="7">
    <source>
        <dbReference type="ARBA" id="ARBA00023315"/>
    </source>
</evidence>
<evidence type="ECO:0000256" key="6">
    <source>
        <dbReference type="ARBA" id="ARBA00023098"/>
    </source>
</evidence>
<keyword evidence="5" id="KW-0442">Lipid degradation</keyword>
<comment type="caution">
    <text evidence="11">The sequence shown here is derived from an EMBL/GenBank/DDBJ whole genome shotgun (WGS) entry which is preliminary data.</text>
</comment>
<reference evidence="11 12" key="1">
    <citation type="submission" date="2023-03" db="EMBL/GenBank/DDBJ databases">
        <title>Draft genome sequence of Thalassotalea insulae KCTC 62186T.</title>
        <authorList>
            <person name="Sawabe T."/>
        </authorList>
    </citation>
    <scope>NUCLEOTIDE SEQUENCE [LARGE SCALE GENOMIC DNA]</scope>
    <source>
        <strain evidence="11 12">KCTC 62186</strain>
    </source>
</reference>
<keyword evidence="7 8" id="KW-0012">Acyltransferase</keyword>
<dbReference type="InterPro" id="IPR002155">
    <property type="entry name" value="Thiolase"/>
</dbReference>
<feature type="domain" description="Thiolase C-terminal" evidence="10">
    <location>
        <begin position="272"/>
        <end position="392"/>
    </location>
</feature>
<evidence type="ECO:0000313" key="11">
    <source>
        <dbReference type="EMBL" id="GLX79867.1"/>
    </source>
</evidence>
<protein>
    <submittedName>
        <fullName evidence="11">Acetyl-CoA acetyltransferase</fullName>
    </submittedName>
</protein>
<dbReference type="NCBIfam" id="TIGR01930">
    <property type="entry name" value="AcCoA-C-Actrans"/>
    <property type="match status" value="1"/>
</dbReference>
<dbReference type="PANTHER" id="PTHR18919:SF164">
    <property type="entry name" value="ACETYL-COA ACETYLTRANSFERASE"/>
    <property type="match status" value="1"/>
</dbReference>
<gene>
    <name evidence="11" type="primary">ivdA</name>
    <name evidence="11" type="ORF">tinsulaeT_32070</name>
</gene>